<evidence type="ECO:0000313" key="2">
    <source>
        <dbReference type="Proteomes" id="UP000067444"/>
    </source>
</evidence>
<evidence type="ECO:0000313" key="1">
    <source>
        <dbReference type="EMBL" id="AKS47428.1"/>
    </source>
</evidence>
<name>A0A0K0Y8Y5_9RHOB</name>
<organism evidence="1 2">
    <name type="scientific">Octadecabacter temperatus</name>
    <dbReference type="NCBI Taxonomy" id="1458307"/>
    <lineage>
        <taxon>Bacteria</taxon>
        <taxon>Pseudomonadati</taxon>
        <taxon>Pseudomonadota</taxon>
        <taxon>Alphaproteobacteria</taxon>
        <taxon>Rhodobacterales</taxon>
        <taxon>Roseobacteraceae</taxon>
        <taxon>Octadecabacter</taxon>
    </lineage>
</organism>
<sequence>MKTAPQLAEGEEVLHQHVPNLGAFKRTALLMLAITILPTVVILMQFPDTLWGVAPMFVTCLLLMQERFNLGKYAAWITNQRVLLQSDEEIALGDIAKTDTFGNAVRLHHKDSGQKTKLYYAKDRGALRQLIETARQGAA</sequence>
<gene>
    <name evidence="1" type="ORF">OSB_29050</name>
</gene>
<dbReference type="KEGG" id="otm:OSB_29050"/>
<dbReference type="OrthoDB" id="7861430at2"/>
<keyword evidence="2" id="KW-1185">Reference proteome</keyword>
<dbReference type="STRING" id="1458307.OSB_29050"/>
<accession>A0A0K0Y8Y5</accession>
<proteinExistence type="predicted"/>
<reference evidence="1 2" key="1">
    <citation type="journal article" date="2015" name="Genome Announc.">
        <title>Closed Genome Sequence of Octadecabacter temperatus SB1, the First Mesophilic Species of the Genus Octadecabacter.</title>
        <authorList>
            <person name="Voget S."/>
            <person name="Billerbeck S."/>
            <person name="Simon M."/>
            <person name="Daniel R."/>
        </authorList>
    </citation>
    <scope>NUCLEOTIDE SEQUENCE [LARGE SCALE GENOMIC DNA]</scope>
    <source>
        <strain evidence="1 2">SB1</strain>
    </source>
</reference>
<dbReference type="EMBL" id="CP012160">
    <property type="protein sequence ID" value="AKS47428.1"/>
    <property type="molecule type" value="Genomic_DNA"/>
</dbReference>
<dbReference type="Proteomes" id="UP000067444">
    <property type="component" value="Chromosome"/>
</dbReference>
<dbReference type="RefSeq" id="WP_049835627.1">
    <property type="nucleotide sequence ID" value="NZ_CP012160.1"/>
</dbReference>
<dbReference type="AlphaFoldDB" id="A0A0K0Y8Y5"/>
<protein>
    <submittedName>
        <fullName evidence="1">Uncharacterized protein</fullName>
    </submittedName>
</protein>